<protein>
    <submittedName>
        <fullName evidence="8">DUF3817 domain-containing protein</fullName>
    </submittedName>
</protein>
<evidence type="ECO:0000256" key="5">
    <source>
        <dbReference type="ARBA" id="ARBA00023136"/>
    </source>
</evidence>
<evidence type="ECO:0000313" key="8">
    <source>
        <dbReference type="EMBL" id="NKX92140.1"/>
    </source>
</evidence>
<sequence>MGGGPDIHEHVFRTARTEPGGARVTAIDLPTRIARARGAVSRYRVLALVTGTFLLVLCVELLLKYAFHAPDSVMRYLRWIPFAHGWIYVVYLVTVVDLWSKMRWSFGRLVTMVLAGVVPVMSFVVEKKVHAEATALLDGAERAAAGGGSDAAPGVTQAP</sequence>
<organism evidence="8 9">
    <name type="scientific">Sanguibacter hominis ATCC BAA-789</name>
    <dbReference type="NCBI Taxonomy" id="1312740"/>
    <lineage>
        <taxon>Bacteria</taxon>
        <taxon>Bacillati</taxon>
        <taxon>Actinomycetota</taxon>
        <taxon>Actinomycetes</taxon>
        <taxon>Micrococcales</taxon>
        <taxon>Sanguibacteraceae</taxon>
        <taxon>Sanguibacter</taxon>
    </lineage>
</organism>
<evidence type="ECO:0000256" key="6">
    <source>
        <dbReference type="SAM" id="Phobius"/>
    </source>
</evidence>
<evidence type="ECO:0000256" key="2">
    <source>
        <dbReference type="ARBA" id="ARBA00022475"/>
    </source>
</evidence>
<comment type="caution">
    <text evidence="8">The sequence shown here is derived from an EMBL/GenBank/DDBJ whole genome shotgun (WGS) entry which is preliminary data.</text>
</comment>
<proteinExistence type="predicted"/>
<keyword evidence="9" id="KW-1185">Reference proteome</keyword>
<dbReference type="InterPro" id="IPR023845">
    <property type="entry name" value="DUF3817_TM"/>
</dbReference>
<dbReference type="NCBIfam" id="TIGR03954">
    <property type="entry name" value="integ_memb_HG"/>
    <property type="match status" value="1"/>
</dbReference>
<feature type="transmembrane region" description="Helical" evidence="6">
    <location>
        <begin position="45"/>
        <end position="67"/>
    </location>
</feature>
<keyword evidence="4 6" id="KW-1133">Transmembrane helix</keyword>
<evidence type="ECO:0000256" key="4">
    <source>
        <dbReference type="ARBA" id="ARBA00022989"/>
    </source>
</evidence>
<dbReference type="EMBL" id="JAAXOW010000001">
    <property type="protein sequence ID" value="NKX92140.1"/>
    <property type="molecule type" value="Genomic_DNA"/>
</dbReference>
<feature type="transmembrane region" description="Helical" evidence="6">
    <location>
        <begin position="106"/>
        <end position="125"/>
    </location>
</feature>
<evidence type="ECO:0000256" key="1">
    <source>
        <dbReference type="ARBA" id="ARBA00004651"/>
    </source>
</evidence>
<feature type="domain" description="DUF3817" evidence="7">
    <location>
        <begin position="41"/>
        <end position="130"/>
    </location>
</feature>
<evidence type="ECO:0000313" key="9">
    <source>
        <dbReference type="Proteomes" id="UP000774283"/>
    </source>
</evidence>
<dbReference type="PANTHER" id="PTHR40077">
    <property type="entry name" value="MEMBRANE PROTEIN-RELATED"/>
    <property type="match status" value="1"/>
</dbReference>
<feature type="transmembrane region" description="Helical" evidence="6">
    <location>
        <begin position="79"/>
        <end position="99"/>
    </location>
</feature>
<keyword evidence="2" id="KW-1003">Cell membrane</keyword>
<dbReference type="Pfam" id="PF12823">
    <property type="entry name" value="DUF3817"/>
    <property type="match status" value="1"/>
</dbReference>
<evidence type="ECO:0000256" key="3">
    <source>
        <dbReference type="ARBA" id="ARBA00022692"/>
    </source>
</evidence>
<name>A0A9X5F9R1_9MICO</name>
<evidence type="ECO:0000259" key="7">
    <source>
        <dbReference type="Pfam" id="PF12823"/>
    </source>
</evidence>
<reference evidence="8 9" key="1">
    <citation type="submission" date="2020-04" db="EMBL/GenBank/DDBJ databases">
        <title>MicrobeNet Type strains.</title>
        <authorList>
            <person name="Nicholson A.C."/>
        </authorList>
    </citation>
    <scope>NUCLEOTIDE SEQUENCE [LARGE SCALE GENOMIC DNA]</scope>
    <source>
        <strain evidence="8 9">ATCC BAA-789</strain>
    </source>
</reference>
<gene>
    <name evidence="8" type="ORF">HF995_02445</name>
</gene>
<dbReference type="PANTHER" id="PTHR40077:SF2">
    <property type="entry name" value="MEMBRANE PROTEIN"/>
    <property type="match status" value="1"/>
</dbReference>
<keyword evidence="5 6" id="KW-0472">Membrane</keyword>
<accession>A0A9X5F9R1</accession>
<comment type="subcellular location">
    <subcellularLocation>
        <location evidence="1">Cell membrane</location>
        <topology evidence="1">Multi-pass membrane protein</topology>
    </subcellularLocation>
</comment>
<dbReference type="AlphaFoldDB" id="A0A9X5F9R1"/>
<keyword evidence="3 6" id="KW-0812">Transmembrane</keyword>
<dbReference type="GO" id="GO:0005886">
    <property type="term" value="C:plasma membrane"/>
    <property type="evidence" value="ECO:0007669"/>
    <property type="project" value="UniProtKB-SubCell"/>
</dbReference>
<dbReference type="Proteomes" id="UP000774283">
    <property type="component" value="Unassembled WGS sequence"/>
</dbReference>